<dbReference type="RefSeq" id="WP_209974476.1">
    <property type="nucleotide sequence ID" value="NZ_JAGGLB010000016.1"/>
</dbReference>
<dbReference type="PROSITE" id="PS51257">
    <property type="entry name" value="PROKAR_LIPOPROTEIN"/>
    <property type="match status" value="1"/>
</dbReference>
<dbReference type="Gene3D" id="3.40.190.10">
    <property type="entry name" value="Periplasmic binding protein-like II"/>
    <property type="match status" value="1"/>
</dbReference>
<feature type="chain" id="PRO_5045599890" evidence="2">
    <location>
        <begin position="27"/>
        <end position="469"/>
    </location>
</feature>
<protein>
    <submittedName>
        <fullName evidence="3">Multiple sugar transport system substrate-binding protein</fullName>
    </submittedName>
</protein>
<keyword evidence="2" id="KW-0732">Signal</keyword>
<comment type="caution">
    <text evidence="3">The sequence shown here is derived from an EMBL/GenBank/DDBJ whole genome shotgun (WGS) entry which is preliminary data.</text>
</comment>
<name>A0ABS4IZG6_9BACL</name>
<dbReference type="InterPro" id="IPR050490">
    <property type="entry name" value="Bact_solute-bd_prot1"/>
</dbReference>
<proteinExistence type="predicted"/>
<keyword evidence="4" id="KW-1185">Reference proteome</keyword>
<keyword evidence="3" id="KW-0813">Transport</keyword>
<feature type="compositionally biased region" description="Polar residues" evidence="1">
    <location>
        <begin position="39"/>
        <end position="49"/>
    </location>
</feature>
<dbReference type="EMBL" id="JAGGLB010000016">
    <property type="protein sequence ID" value="MBP1992988.1"/>
    <property type="molecule type" value="Genomic_DNA"/>
</dbReference>
<gene>
    <name evidence="3" type="ORF">J2Z66_004605</name>
</gene>
<dbReference type="Pfam" id="PF01547">
    <property type="entry name" value="SBP_bac_1"/>
    <property type="match status" value="1"/>
</dbReference>
<dbReference type="SUPFAM" id="SSF53850">
    <property type="entry name" value="Periplasmic binding protein-like II"/>
    <property type="match status" value="1"/>
</dbReference>
<reference evidence="3 4" key="1">
    <citation type="submission" date="2021-03" db="EMBL/GenBank/DDBJ databases">
        <title>Genomic Encyclopedia of Type Strains, Phase IV (KMG-IV): sequencing the most valuable type-strain genomes for metagenomic binning, comparative biology and taxonomic classification.</title>
        <authorList>
            <person name="Goeker M."/>
        </authorList>
    </citation>
    <scope>NUCLEOTIDE SEQUENCE [LARGE SCALE GENOMIC DNA]</scope>
    <source>
        <strain evidence="3 4">DSM 26048</strain>
    </source>
</reference>
<dbReference type="CDD" id="cd13585">
    <property type="entry name" value="PBP2_TMBP_like"/>
    <property type="match status" value="1"/>
</dbReference>
<dbReference type="InterPro" id="IPR006059">
    <property type="entry name" value="SBP"/>
</dbReference>
<evidence type="ECO:0000313" key="4">
    <source>
        <dbReference type="Proteomes" id="UP001519287"/>
    </source>
</evidence>
<accession>A0ABS4IZG6</accession>
<keyword evidence="3" id="KW-0762">Sugar transport</keyword>
<feature type="region of interest" description="Disordered" evidence="1">
    <location>
        <begin position="30"/>
        <end position="49"/>
    </location>
</feature>
<dbReference type="PANTHER" id="PTHR43649">
    <property type="entry name" value="ARABINOSE-BINDING PROTEIN-RELATED"/>
    <property type="match status" value="1"/>
</dbReference>
<evidence type="ECO:0000313" key="3">
    <source>
        <dbReference type="EMBL" id="MBP1992988.1"/>
    </source>
</evidence>
<organism evidence="3 4">
    <name type="scientific">Paenibacillus eucommiae</name>
    <dbReference type="NCBI Taxonomy" id="1355755"/>
    <lineage>
        <taxon>Bacteria</taxon>
        <taxon>Bacillati</taxon>
        <taxon>Bacillota</taxon>
        <taxon>Bacilli</taxon>
        <taxon>Bacillales</taxon>
        <taxon>Paenibacillaceae</taxon>
        <taxon>Paenibacillus</taxon>
    </lineage>
</organism>
<evidence type="ECO:0000256" key="1">
    <source>
        <dbReference type="SAM" id="MobiDB-lite"/>
    </source>
</evidence>
<evidence type="ECO:0000256" key="2">
    <source>
        <dbReference type="SAM" id="SignalP"/>
    </source>
</evidence>
<dbReference type="Proteomes" id="UP001519287">
    <property type="component" value="Unassembled WGS sequence"/>
</dbReference>
<feature type="signal peptide" evidence="2">
    <location>
        <begin position="1"/>
        <end position="26"/>
    </location>
</feature>
<sequence>MPKNKLFQFVAILLSFSLLLVGCSSNGSQSPAATDKATETQGEATAAPNSTEKVTIRIHLAEGEITKEQIQEFEAEHTNIKIERVDTDFNKLMGQIAANSEITPDIFRLFGASEFPFYASRGLALNLQPYFDASSLFKKDDLLDATNIYRWDGKVPGQGDIYGFPKDWAPDFNLFINKKLFEEAGIPIPSDKESLTWEKVMEYAQKLTKKDGDSVTQWGLYDPLGGGVAVNQDLLLAQLASLGQKLYSDDNSEIKLNTPEAKKVLQYWVDAVKQPVGPSSLHSEALSFVDLFSQNKLGMMIVGYWFSGMLRSNELTKSHIDDFMMLPSPKMDGGVRVEATRSGTGGIIYSKTKHPKEAWTVFEWFYGGKPADERAKGGWGLPGFKSKIALIPKDTSFDKQTYDVINDDLNNLSTLPYNPYISATAMGTIFDKYLTPVYFGKDTLDGAIEKISKEAKIQIQENKDIVGAN</sequence>
<dbReference type="PANTHER" id="PTHR43649:SF12">
    <property type="entry name" value="DIACETYLCHITOBIOSE BINDING PROTEIN DASA"/>
    <property type="match status" value="1"/>
</dbReference>